<reference evidence="2 3" key="1">
    <citation type="journal article" date="2014" name="Antonie Van Leeuwenhoek">
        <title>Hyphomonas beringensis sp. nov. and Hyphomonas chukchiensis sp. nov., isolated from surface seawater of the Bering Sea and Chukchi Sea.</title>
        <authorList>
            <person name="Li C."/>
            <person name="Lai Q."/>
            <person name="Li G."/>
            <person name="Dong C."/>
            <person name="Wang J."/>
            <person name="Liao Y."/>
            <person name="Shao Z."/>
        </authorList>
    </citation>
    <scope>NUCLEOTIDE SEQUENCE [LARGE SCALE GENOMIC DNA]</scope>
    <source>
        <strain evidence="2 3">25B14_1</strain>
    </source>
</reference>
<keyword evidence="3" id="KW-1185">Reference proteome</keyword>
<feature type="transmembrane region" description="Helical" evidence="1">
    <location>
        <begin position="9"/>
        <end position="31"/>
    </location>
</feature>
<evidence type="ECO:0000313" key="3">
    <source>
        <dbReference type="Proteomes" id="UP000027037"/>
    </source>
</evidence>
<keyword evidence="1" id="KW-0812">Transmembrane</keyword>
<evidence type="ECO:0000313" key="2">
    <source>
        <dbReference type="EMBL" id="KCZ56413.1"/>
    </source>
</evidence>
<comment type="caution">
    <text evidence="2">The sequence shown here is derived from an EMBL/GenBank/DDBJ whole genome shotgun (WGS) entry which is preliminary data.</text>
</comment>
<keyword evidence="1" id="KW-0472">Membrane</keyword>
<evidence type="ECO:0000256" key="1">
    <source>
        <dbReference type="SAM" id="Phobius"/>
    </source>
</evidence>
<proteinExistence type="predicted"/>
<accession>A0A062UFB6</accession>
<feature type="transmembrane region" description="Helical" evidence="1">
    <location>
        <begin position="37"/>
        <end position="60"/>
    </location>
</feature>
<sequence>MTNRSAISILIYGMVQGVLFGAILLAVLYVPVLKANAAIFIPLAVLISVIVAIPLSWKIAPKLRARHQRRMARKHNLA</sequence>
<dbReference type="OrthoDB" id="7889159at2"/>
<dbReference type="RefSeq" id="WP_034791910.1">
    <property type="nucleotide sequence ID" value="NZ_AWFF01000024.1"/>
</dbReference>
<protein>
    <submittedName>
        <fullName evidence="2">Uncharacterized protein</fullName>
    </submittedName>
</protein>
<dbReference type="Proteomes" id="UP000027037">
    <property type="component" value="Unassembled WGS sequence"/>
</dbReference>
<gene>
    <name evidence="2" type="ORF">HY29_08965</name>
</gene>
<dbReference type="AlphaFoldDB" id="A0A062UFB6"/>
<dbReference type="PATRIC" id="fig|1280946.3.peg.589"/>
<organism evidence="2 3">
    <name type="scientific">Hyphomonas beringensis</name>
    <dbReference type="NCBI Taxonomy" id="1280946"/>
    <lineage>
        <taxon>Bacteria</taxon>
        <taxon>Pseudomonadati</taxon>
        <taxon>Pseudomonadota</taxon>
        <taxon>Alphaproteobacteria</taxon>
        <taxon>Hyphomonadales</taxon>
        <taxon>Hyphomonadaceae</taxon>
        <taxon>Hyphomonas</taxon>
    </lineage>
</organism>
<dbReference type="eggNOG" id="ENOG5033B97">
    <property type="taxonomic scope" value="Bacteria"/>
</dbReference>
<keyword evidence="1" id="KW-1133">Transmembrane helix</keyword>
<name>A0A062UFB6_9PROT</name>
<dbReference type="EMBL" id="AWFF01000024">
    <property type="protein sequence ID" value="KCZ56413.1"/>
    <property type="molecule type" value="Genomic_DNA"/>
</dbReference>